<dbReference type="AlphaFoldDB" id="A0A3M2HKI3"/>
<reference evidence="1 2" key="1">
    <citation type="submission" date="2018-10" db="EMBL/GenBank/DDBJ databases">
        <title>Proposal of Lysobacter pythonis sp. nov. isolated from royal pythons (Python regius).</title>
        <authorList>
            <person name="Hans-Juergen B."/>
            <person name="Huptas C."/>
            <person name="Sandra B."/>
            <person name="Igor L."/>
            <person name="Joachim S."/>
            <person name="Siegfried S."/>
            <person name="Mareike W."/>
            <person name="Peter K."/>
        </authorList>
    </citation>
    <scope>NUCLEOTIDE SEQUENCE [LARGE SCALE GENOMIC DNA]</scope>
    <source>
        <strain evidence="1 2">4284/11</strain>
    </source>
</reference>
<dbReference type="RefSeq" id="WP_122102481.1">
    <property type="nucleotide sequence ID" value="NZ_RFLY01000023.1"/>
</dbReference>
<dbReference type="InterPro" id="IPR021333">
    <property type="entry name" value="DUF2946"/>
</dbReference>
<protein>
    <submittedName>
        <fullName evidence="1">DUF2946 domain-containing protein</fullName>
    </submittedName>
</protein>
<keyword evidence="2" id="KW-1185">Reference proteome</keyword>
<dbReference type="Pfam" id="PF11162">
    <property type="entry name" value="DUF2946"/>
    <property type="match status" value="1"/>
</dbReference>
<dbReference type="OrthoDB" id="6058832at2"/>
<evidence type="ECO:0000313" key="1">
    <source>
        <dbReference type="EMBL" id="RMH87889.1"/>
    </source>
</evidence>
<comment type="caution">
    <text evidence="1">The sequence shown here is derived from an EMBL/GenBank/DDBJ whole genome shotgun (WGS) entry which is preliminary data.</text>
</comment>
<evidence type="ECO:0000313" key="2">
    <source>
        <dbReference type="Proteomes" id="UP000275012"/>
    </source>
</evidence>
<gene>
    <name evidence="1" type="ORF">EBB59_12490</name>
</gene>
<sequence length="129" mass="13557">MHSAFRGQRSISYLALLAASLLALLPTFGRLHQASVISSNRVALCTASGFEYADIRTENGKPSPAGQSGERHGDCEYCPLAASLNLPAAISGWTGDEFPATAVLPFPKPHARLFKHPSGLGSRGPPSNA</sequence>
<organism evidence="1 2">
    <name type="scientific">Solilutibacter pythonis</name>
    <dbReference type="NCBI Taxonomy" id="2483112"/>
    <lineage>
        <taxon>Bacteria</taxon>
        <taxon>Pseudomonadati</taxon>
        <taxon>Pseudomonadota</taxon>
        <taxon>Gammaproteobacteria</taxon>
        <taxon>Lysobacterales</taxon>
        <taxon>Lysobacteraceae</taxon>
        <taxon>Solilutibacter</taxon>
    </lineage>
</organism>
<proteinExistence type="predicted"/>
<dbReference type="Proteomes" id="UP000275012">
    <property type="component" value="Unassembled WGS sequence"/>
</dbReference>
<accession>A0A3M2HKI3</accession>
<name>A0A3M2HKI3_9GAMM</name>
<dbReference type="EMBL" id="RFLY01000023">
    <property type="protein sequence ID" value="RMH87889.1"/>
    <property type="molecule type" value="Genomic_DNA"/>
</dbReference>